<dbReference type="AlphaFoldDB" id="A0A5N6ACS1"/>
<evidence type="ECO:0000256" key="1">
    <source>
        <dbReference type="SAM" id="Phobius"/>
    </source>
</evidence>
<name>A0A5N6ACS1_9ACTN</name>
<keyword evidence="1" id="KW-0472">Membrane</keyword>
<proteinExistence type="predicted"/>
<dbReference type="EMBL" id="VDLY02000007">
    <property type="protein sequence ID" value="KAB8165746.1"/>
    <property type="molecule type" value="Genomic_DNA"/>
</dbReference>
<accession>A0A5N6ACS1</accession>
<evidence type="ECO:0000313" key="3">
    <source>
        <dbReference type="Proteomes" id="UP000314251"/>
    </source>
</evidence>
<protein>
    <submittedName>
        <fullName evidence="2">Uncharacterized protein</fullName>
    </submittedName>
</protein>
<keyword evidence="1" id="KW-1133">Transmembrane helix</keyword>
<feature type="transmembrane region" description="Helical" evidence="1">
    <location>
        <begin position="38"/>
        <end position="58"/>
    </location>
</feature>
<gene>
    <name evidence="2" type="ORF">FH607_012445</name>
</gene>
<evidence type="ECO:0000313" key="2">
    <source>
        <dbReference type="EMBL" id="KAB8165746.1"/>
    </source>
</evidence>
<organism evidence="2 3">
    <name type="scientific">Streptomyces mimosae</name>
    <dbReference type="NCBI Taxonomy" id="2586635"/>
    <lineage>
        <taxon>Bacteria</taxon>
        <taxon>Bacillati</taxon>
        <taxon>Actinomycetota</taxon>
        <taxon>Actinomycetes</taxon>
        <taxon>Kitasatosporales</taxon>
        <taxon>Streptomycetaceae</taxon>
        <taxon>Streptomyces</taxon>
    </lineage>
</organism>
<keyword evidence="1" id="KW-0812">Transmembrane</keyword>
<feature type="transmembrane region" description="Helical" evidence="1">
    <location>
        <begin position="64"/>
        <end position="87"/>
    </location>
</feature>
<keyword evidence="3" id="KW-1185">Reference proteome</keyword>
<feature type="transmembrane region" description="Helical" evidence="1">
    <location>
        <begin position="136"/>
        <end position="154"/>
    </location>
</feature>
<dbReference type="RefSeq" id="WP_139667752.1">
    <property type="nucleotide sequence ID" value="NZ_VDLY02000007.1"/>
</dbReference>
<sequence>MSSIDFPDDLSDLDGPEERRVQYIQGLLDVMGEDLRHVMLFVTVSLSFIVIVLTQLPFDRLVDLPLAVRLLLVVGLALTGAGALLFFRYVRVIHLARLGVARCLASADARHARQLWAGAEGVWETRGSFYRWGVRLTGLGGSVVALSVSCLLLGG</sequence>
<dbReference type="OrthoDB" id="4289519at2"/>
<reference evidence="2" key="1">
    <citation type="submission" date="2019-10" db="EMBL/GenBank/DDBJ databases">
        <title>Nonomuraea sp. nov., isolated from Phyllanthus amarus.</title>
        <authorList>
            <person name="Klykleung N."/>
            <person name="Tanasupawat S."/>
        </authorList>
    </citation>
    <scope>NUCLEOTIDE SEQUENCE [LARGE SCALE GENOMIC DNA]</scope>
    <source>
        <strain evidence="2">3MP-10</strain>
    </source>
</reference>
<dbReference type="Proteomes" id="UP000314251">
    <property type="component" value="Unassembled WGS sequence"/>
</dbReference>
<comment type="caution">
    <text evidence="2">The sequence shown here is derived from an EMBL/GenBank/DDBJ whole genome shotgun (WGS) entry which is preliminary data.</text>
</comment>